<keyword evidence="4" id="KW-0597">Phosphoprotein</keyword>
<accession>A0A1A9WHS5</accession>
<dbReference type="FunFam" id="3.30.200.20:FF:000103">
    <property type="entry name" value="Protein kinase C"/>
    <property type="match status" value="1"/>
</dbReference>
<sequence length="394" mass="45612">MDRCQKKDKSSNRRISQLNTEYEKVKSSDFKFLRVLGEGGYGKVYLVRKKGGNDNNKLYAMKVLKKAAVRTKKLAEYIASERQILEIVDKSPFVVGLHYAFQTPYDLCLVLDYVSGGDLFMHLCNAKRFSNANVKFYIAELVLALEHLHKLNIIHRDIKLENILLDKQGHIVLTDFGLSKIFSFESDNRTNSFCGTLEYMAPEIMRNDPNGYDVVVDWWSVGVVTYELLTGVSPFVVIKKKNSLSDILKRIENKNLIFPRVLCKTAKDFIIKMLEKDPKKRLGCNKKYASDDIKKHPFFRGINWDQLKNKNGKVPFKPTLNGNENTQNFNENFKNPPVIDSPPAGRTVKTRRLFRGYSYVALQHLRLRSYRKARRIVAVIRLMPTRTVKGKRRY</sequence>
<dbReference type="InterPro" id="IPR011009">
    <property type="entry name" value="Kinase-like_dom_sf"/>
</dbReference>
<evidence type="ECO:0000256" key="6">
    <source>
        <dbReference type="ARBA" id="ARBA00022737"/>
    </source>
</evidence>
<dbReference type="GO" id="GO:0004674">
    <property type="term" value="F:protein serine/threonine kinase activity"/>
    <property type="evidence" value="ECO:0007669"/>
    <property type="project" value="UniProtKB-KW"/>
</dbReference>
<dbReference type="GO" id="GO:0005524">
    <property type="term" value="F:ATP binding"/>
    <property type="evidence" value="ECO:0007669"/>
    <property type="project" value="UniProtKB-UniRule"/>
</dbReference>
<comment type="similarity">
    <text evidence="13">Belongs to the protein kinase superfamily.</text>
</comment>
<organism evidence="16 17">
    <name type="scientific">Glossina brevipalpis</name>
    <dbReference type="NCBI Taxonomy" id="37001"/>
    <lineage>
        <taxon>Eukaryota</taxon>
        <taxon>Metazoa</taxon>
        <taxon>Ecdysozoa</taxon>
        <taxon>Arthropoda</taxon>
        <taxon>Hexapoda</taxon>
        <taxon>Insecta</taxon>
        <taxon>Pterygota</taxon>
        <taxon>Neoptera</taxon>
        <taxon>Endopterygota</taxon>
        <taxon>Diptera</taxon>
        <taxon>Brachycera</taxon>
        <taxon>Muscomorpha</taxon>
        <taxon>Hippoboscoidea</taxon>
        <taxon>Glossinidae</taxon>
        <taxon>Glossina</taxon>
    </lineage>
</organism>
<keyword evidence="6" id="KW-0677">Repeat</keyword>
<comment type="cofactor">
    <cofactor evidence="1">
        <name>Mg(2+)</name>
        <dbReference type="ChEBI" id="CHEBI:18420"/>
    </cofactor>
</comment>
<keyword evidence="7 12" id="KW-0547">Nucleotide-binding</keyword>
<dbReference type="EnsemblMetazoa" id="GBRI020307-RA">
    <property type="protein sequence ID" value="GBRI020307-PA"/>
    <property type="gene ID" value="GBRI020307"/>
</dbReference>
<keyword evidence="17" id="KW-1185">Reference proteome</keyword>
<evidence type="ECO:0000259" key="14">
    <source>
        <dbReference type="PROSITE" id="PS50011"/>
    </source>
</evidence>
<evidence type="ECO:0000259" key="15">
    <source>
        <dbReference type="PROSITE" id="PS51285"/>
    </source>
</evidence>
<evidence type="ECO:0000313" key="16">
    <source>
        <dbReference type="EnsemblMetazoa" id="GBRI020307-PA"/>
    </source>
</evidence>
<keyword evidence="3 13" id="KW-0723">Serine/threonine-protein kinase</keyword>
<evidence type="ECO:0000256" key="8">
    <source>
        <dbReference type="ARBA" id="ARBA00022777"/>
    </source>
</evidence>
<dbReference type="InterPro" id="IPR008271">
    <property type="entry name" value="Ser/Thr_kinase_AS"/>
</dbReference>
<dbReference type="PANTHER" id="PTHR24351">
    <property type="entry name" value="RIBOSOMAL PROTEIN S6 KINASE"/>
    <property type="match status" value="1"/>
</dbReference>
<dbReference type="STRING" id="37001.A0A1A9WHS5"/>
<dbReference type="SMART" id="SM00220">
    <property type="entry name" value="S_TKc"/>
    <property type="match status" value="1"/>
</dbReference>
<evidence type="ECO:0000256" key="5">
    <source>
        <dbReference type="ARBA" id="ARBA00022679"/>
    </source>
</evidence>
<dbReference type="Gene3D" id="3.30.200.20">
    <property type="entry name" value="Phosphorylase Kinase, domain 1"/>
    <property type="match status" value="1"/>
</dbReference>
<dbReference type="InterPro" id="IPR000961">
    <property type="entry name" value="AGC-kinase_C"/>
</dbReference>
<feature type="domain" description="Protein kinase" evidence="14">
    <location>
        <begin position="30"/>
        <end position="299"/>
    </location>
</feature>
<evidence type="ECO:0000256" key="13">
    <source>
        <dbReference type="RuleBase" id="RU000304"/>
    </source>
</evidence>
<proteinExistence type="inferred from homology"/>
<dbReference type="Proteomes" id="UP000091820">
    <property type="component" value="Unassembled WGS sequence"/>
</dbReference>
<dbReference type="PROSITE" id="PS00107">
    <property type="entry name" value="PROTEIN_KINASE_ATP"/>
    <property type="match status" value="1"/>
</dbReference>
<name>A0A1A9WHS5_9MUSC</name>
<evidence type="ECO:0000256" key="11">
    <source>
        <dbReference type="ARBA" id="ARBA00048679"/>
    </source>
</evidence>
<keyword evidence="8" id="KW-0418">Kinase</keyword>
<evidence type="ECO:0000256" key="3">
    <source>
        <dbReference type="ARBA" id="ARBA00022527"/>
    </source>
</evidence>
<protein>
    <recommendedName>
        <fullName evidence="2">non-specific serine/threonine protein kinase</fullName>
        <ecNumber evidence="2">2.7.11.1</ecNumber>
    </recommendedName>
</protein>
<reference evidence="16" key="2">
    <citation type="submission" date="2020-05" db="UniProtKB">
        <authorList>
            <consortium name="EnsemblMetazoa"/>
        </authorList>
    </citation>
    <scope>IDENTIFICATION</scope>
    <source>
        <strain evidence="16">IAEA</strain>
    </source>
</reference>
<evidence type="ECO:0000256" key="12">
    <source>
        <dbReference type="PROSITE-ProRule" id="PRU10141"/>
    </source>
</evidence>
<dbReference type="Gene3D" id="1.10.510.10">
    <property type="entry name" value="Transferase(Phosphotransferase) domain 1"/>
    <property type="match status" value="1"/>
</dbReference>
<evidence type="ECO:0000313" key="17">
    <source>
        <dbReference type="Proteomes" id="UP000091820"/>
    </source>
</evidence>
<dbReference type="Pfam" id="PF00069">
    <property type="entry name" value="Pkinase"/>
    <property type="match status" value="1"/>
</dbReference>
<dbReference type="EC" id="2.7.11.1" evidence="2"/>
<dbReference type="InterPro" id="IPR017441">
    <property type="entry name" value="Protein_kinase_ATP_BS"/>
</dbReference>
<feature type="domain" description="AGC-kinase C-terminal" evidence="15">
    <location>
        <begin position="300"/>
        <end position="369"/>
    </location>
</feature>
<dbReference type="PROSITE" id="PS00108">
    <property type="entry name" value="PROTEIN_KINASE_ST"/>
    <property type="match status" value="1"/>
</dbReference>
<evidence type="ECO:0000256" key="4">
    <source>
        <dbReference type="ARBA" id="ARBA00022553"/>
    </source>
</evidence>
<comment type="catalytic activity">
    <reaction evidence="10">
        <text>L-threonyl-[protein] + ATP = O-phospho-L-threonyl-[protein] + ADP + H(+)</text>
        <dbReference type="Rhea" id="RHEA:46608"/>
        <dbReference type="Rhea" id="RHEA-COMP:11060"/>
        <dbReference type="Rhea" id="RHEA-COMP:11605"/>
        <dbReference type="ChEBI" id="CHEBI:15378"/>
        <dbReference type="ChEBI" id="CHEBI:30013"/>
        <dbReference type="ChEBI" id="CHEBI:30616"/>
        <dbReference type="ChEBI" id="CHEBI:61977"/>
        <dbReference type="ChEBI" id="CHEBI:456216"/>
        <dbReference type="EC" id="2.7.11.1"/>
    </reaction>
</comment>
<evidence type="ECO:0000256" key="2">
    <source>
        <dbReference type="ARBA" id="ARBA00012513"/>
    </source>
</evidence>
<comment type="catalytic activity">
    <reaction evidence="11">
        <text>L-seryl-[protein] + ATP = O-phospho-L-seryl-[protein] + ADP + H(+)</text>
        <dbReference type="Rhea" id="RHEA:17989"/>
        <dbReference type="Rhea" id="RHEA-COMP:9863"/>
        <dbReference type="Rhea" id="RHEA-COMP:11604"/>
        <dbReference type="ChEBI" id="CHEBI:15378"/>
        <dbReference type="ChEBI" id="CHEBI:29999"/>
        <dbReference type="ChEBI" id="CHEBI:30616"/>
        <dbReference type="ChEBI" id="CHEBI:83421"/>
        <dbReference type="ChEBI" id="CHEBI:456216"/>
        <dbReference type="EC" id="2.7.11.1"/>
    </reaction>
</comment>
<keyword evidence="5" id="KW-0808">Transferase</keyword>
<dbReference type="AlphaFoldDB" id="A0A1A9WHS5"/>
<evidence type="ECO:0000256" key="7">
    <source>
        <dbReference type="ARBA" id="ARBA00022741"/>
    </source>
</evidence>
<evidence type="ECO:0000256" key="10">
    <source>
        <dbReference type="ARBA" id="ARBA00047899"/>
    </source>
</evidence>
<reference evidence="17" key="1">
    <citation type="submission" date="2014-03" db="EMBL/GenBank/DDBJ databases">
        <authorList>
            <person name="Aksoy S."/>
            <person name="Warren W."/>
            <person name="Wilson R.K."/>
        </authorList>
    </citation>
    <scope>NUCLEOTIDE SEQUENCE [LARGE SCALE GENOMIC DNA]</scope>
    <source>
        <strain evidence="17">IAEA</strain>
    </source>
</reference>
<dbReference type="PROSITE" id="PS51285">
    <property type="entry name" value="AGC_KINASE_CTER"/>
    <property type="match status" value="1"/>
</dbReference>
<feature type="binding site" evidence="12">
    <location>
        <position position="62"/>
    </location>
    <ligand>
        <name>ATP</name>
        <dbReference type="ChEBI" id="CHEBI:30616"/>
    </ligand>
</feature>
<dbReference type="InterPro" id="IPR000719">
    <property type="entry name" value="Prot_kinase_dom"/>
</dbReference>
<dbReference type="SUPFAM" id="SSF56112">
    <property type="entry name" value="Protein kinase-like (PK-like)"/>
    <property type="match status" value="1"/>
</dbReference>
<dbReference type="VEuPathDB" id="VectorBase:GBRI020307"/>
<keyword evidence="9 12" id="KW-0067">ATP-binding</keyword>
<evidence type="ECO:0000256" key="9">
    <source>
        <dbReference type="ARBA" id="ARBA00022840"/>
    </source>
</evidence>
<evidence type="ECO:0000256" key="1">
    <source>
        <dbReference type="ARBA" id="ARBA00001946"/>
    </source>
</evidence>
<dbReference type="SMART" id="SM00133">
    <property type="entry name" value="S_TK_X"/>
    <property type="match status" value="1"/>
</dbReference>
<dbReference type="FunFam" id="1.10.510.10:FF:000109">
    <property type="entry name" value="Ribosomal protein S6 kinase"/>
    <property type="match status" value="1"/>
</dbReference>
<dbReference type="PROSITE" id="PS50011">
    <property type="entry name" value="PROTEIN_KINASE_DOM"/>
    <property type="match status" value="1"/>
</dbReference>